<keyword evidence="3 8" id="KW-0812">Transmembrane</keyword>
<dbReference type="PROSITE" id="PS50929">
    <property type="entry name" value="ABC_TM1F"/>
    <property type="match status" value="1"/>
</dbReference>
<keyword evidence="4" id="KW-0547">Nucleotide-binding</keyword>
<dbReference type="InterPro" id="IPR039421">
    <property type="entry name" value="Type_1_exporter"/>
</dbReference>
<dbReference type="SUPFAM" id="SSF90123">
    <property type="entry name" value="ABC transporter transmembrane region"/>
    <property type="match status" value="1"/>
</dbReference>
<keyword evidence="5" id="KW-0067">ATP-binding</keyword>
<keyword evidence="2" id="KW-0813">Transport</keyword>
<evidence type="ECO:0000256" key="2">
    <source>
        <dbReference type="ARBA" id="ARBA00022448"/>
    </source>
</evidence>
<dbReference type="PROSITE" id="PS00211">
    <property type="entry name" value="ABC_TRANSPORTER_1"/>
    <property type="match status" value="1"/>
</dbReference>
<dbReference type="Gene3D" id="1.20.1560.10">
    <property type="entry name" value="ABC transporter type 1, transmembrane domain"/>
    <property type="match status" value="1"/>
</dbReference>
<sequence length="751" mass="81188">MSRSVVAAARLLGRSRCSALASSLTSFHSGAGVAADGSGPCGSCSQSKVLNAVDQTQGKLGHRLLSPADQAFKYDAHLLLARGLYKRTLSTSPGTSPSEILGKPTLVEAKKQVQTEDVEKISLGKVKESESRADARILRTLAAYLWPKDNSEFRRRVGLALCLLVLSKVLNVQVPFMFKYAIDSLSVAVGAAGATATAAATAHPLLIPLLATPTAVLLGYGIARTGASACNELRNAVFAKVAQGTIRTVARQVFMHLHALDLSYHLSRQTGALNRTIERGTRAINFILSSMVFNVVPTLLEISMVAAILAYKFGAPFAWITSVTVVAYTAFTLSVTQWRTKFRQDMNKADNVAGSRATDSLINYETVKYFNNEQHEANRFDDALKNYEGAALKTQTSLSALNFGQNVIFSTALSSAMIMCANGITNGTMTIGDLVMVNGLLFQLSLPLNFLGTVYRETKQSLIDMHSMFSLLEEKPKIKDLPHAKPLELKGGSISFENVHFGYLSDRPILNGVSFEVPAGKSVAIVGTSGSGKSTILRLLYRFFDTGSGVVKVDGQDVRDVTLDSLRKSIAVVPQDTVLFNDTIFYNIQYGRISASKEEVYEAAKQAAIHEVIMTFPNQYQTNVGERGLKLSGGEKQRVALARAFLKAPPILLCDEATSALDSTTEGEILAALRSLAQNRTAIFIAHRLTTAMQCDEIVVLEGGSVVEQGSHEALLSFGGRYTQLWNQQTVSDSNVDVLETIEATNESART</sequence>
<dbReference type="SUPFAM" id="SSF52540">
    <property type="entry name" value="P-loop containing nucleoside triphosphate hydrolases"/>
    <property type="match status" value="1"/>
</dbReference>
<name>A0ABP0VYI6_9BRYO</name>
<evidence type="ECO:0000313" key="11">
    <source>
        <dbReference type="EMBL" id="CAK9258417.1"/>
    </source>
</evidence>
<dbReference type="SMART" id="SM00382">
    <property type="entry name" value="AAA"/>
    <property type="match status" value="1"/>
</dbReference>
<comment type="subcellular location">
    <subcellularLocation>
        <location evidence="1">Mitochondrion membrane</location>
        <topology evidence="1">Multi-pass membrane protein</topology>
    </subcellularLocation>
</comment>
<evidence type="ECO:0000256" key="4">
    <source>
        <dbReference type="ARBA" id="ARBA00022741"/>
    </source>
</evidence>
<dbReference type="Pfam" id="PF00664">
    <property type="entry name" value="ABC_membrane"/>
    <property type="match status" value="1"/>
</dbReference>
<evidence type="ECO:0000256" key="8">
    <source>
        <dbReference type="SAM" id="Phobius"/>
    </source>
</evidence>
<dbReference type="CDD" id="cd03253">
    <property type="entry name" value="ABCC_ATM1_transporter"/>
    <property type="match status" value="1"/>
</dbReference>
<protein>
    <submittedName>
        <fullName evidence="11">Uncharacterized protein</fullName>
    </submittedName>
</protein>
<keyword evidence="12" id="KW-1185">Reference proteome</keyword>
<evidence type="ECO:0000256" key="7">
    <source>
        <dbReference type="ARBA" id="ARBA00023136"/>
    </source>
</evidence>
<evidence type="ECO:0000256" key="3">
    <source>
        <dbReference type="ARBA" id="ARBA00022692"/>
    </source>
</evidence>
<dbReference type="InterPro" id="IPR011527">
    <property type="entry name" value="ABC1_TM_dom"/>
</dbReference>
<accession>A0ABP0VYI6</accession>
<gene>
    <name evidence="11" type="ORF">CSSPJE1EN1_LOCUS3895</name>
</gene>
<evidence type="ECO:0000256" key="6">
    <source>
        <dbReference type="ARBA" id="ARBA00022989"/>
    </source>
</evidence>
<dbReference type="Pfam" id="PF00005">
    <property type="entry name" value="ABC_tran"/>
    <property type="match status" value="1"/>
</dbReference>
<dbReference type="InterPro" id="IPR017871">
    <property type="entry name" value="ABC_transporter-like_CS"/>
</dbReference>
<reference evidence="11" key="1">
    <citation type="submission" date="2024-02" db="EMBL/GenBank/DDBJ databases">
        <authorList>
            <consortium name="ELIXIR-Norway"/>
            <consortium name="Elixir Norway"/>
        </authorList>
    </citation>
    <scope>NUCLEOTIDE SEQUENCE</scope>
</reference>
<dbReference type="Gene3D" id="3.40.50.300">
    <property type="entry name" value="P-loop containing nucleotide triphosphate hydrolases"/>
    <property type="match status" value="1"/>
</dbReference>
<evidence type="ECO:0000313" key="12">
    <source>
        <dbReference type="Proteomes" id="UP001497444"/>
    </source>
</evidence>
<feature type="transmembrane region" description="Helical" evidence="8">
    <location>
        <begin position="317"/>
        <end position="338"/>
    </location>
</feature>
<organism evidence="11 12">
    <name type="scientific">Sphagnum jensenii</name>
    <dbReference type="NCBI Taxonomy" id="128206"/>
    <lineage>
        <taxon>Eukaryota</taxon>
        <taxon>Viridiplantae</taxon>
        <taxon>Streptophyta</taxon>
        <taxon>Embryophyta</taxon>
        <taxon>Bryophyta</taxon>
        <taxon>Sphagnophytina</taxon>
        <taxon>Sphagnopsida</taxon>
        <taxon>Sphagnales</taxon>
        <taxon>Sphagnaceae</taxon>
        <taxon>Sphagnum</taxon>
    </lineage>
</organism>
<dbReference type="InterPro" id="IPR003593">
    <property type="entry name" value="AAA+_ATPase"/>
</dbReference>
<feature type="transmembrane region" description="Helical" evidence="8">
    <location>
        <begin position="157"/>
        <end position="178"/>
    </location>
</feature>
<evidence type="ECO:0000256" key="1">
    <source>
        <dbReference type="ARBA" id="ARBA00004225"/>
    </source>
</evidence>
<dbReference type="PANTHER" id="PTHR24221:SF402">
    <property type="entry name" value="IRON-SULFUR CLUSTERS TRANSPORTER ABCB7, MITOCHONDRIAL"/>
    <property type="match status" value="1"/>
</dbReference>
<evidence type="ECO:0000259" key="10">
    <source>
        <dbReference type="PROSITE" id="PS50929"/>
    </source>
</evidence>
<dbReference type="PANTHER" id="PTHR24221">
    <property type="entry name" value="ATP-BINDING CASSETTE SUB-FAMILY B"/>
    <property type="match status" value="1"/>
</dbReference>
<feature type="domain" description="ABC transmembrane type-1" evidence="10">
    <location>
        <begin position="159"/>
        <end position="460"/>
    </location>
</feature>
<dbReference type="CDD" id="cd18582">
    <property type="entry name" value="ABC_6TM_ATM1_ABCB7"/>
    <property type="match status" value="1"/>
</dbReference>
<feature type="transmembrane region" description="Helical" evidence="8">
    <location>
        <begin position="283"/>
        <end position="311"/>
    </location>
</feature>
<dbReference type="EMBL" id="OZ020106">
    <property type="protein sequence ID" value="CAK9258417.1"/>
    <property type="molecule type" value="Genomic_DNA"/>
</dbReference>
<feature type="domain" description="ABC transporter" evidence="9">
    <location>
        <begin position="494"/>
        <end position="728"/>
    </location>
</feature>
<dbReference type="PROSITE" id="PS50893">
    <property type="entry name" value="ABC_TRANSPORTER_2"/>
    <property type="match status" value="1"/>
</dbReference>
<dbReference type="InterPro" id="IPR036640">
    <property type="entry name" value="ABC1_TM_sf"/>
</dbReference>
<dbReference type="InterPro" id="IPR027417">
    <property type="entry name" value="P-loop_NTPase"/>
</dbReference>
<evidence type="ECO:0000259" key="9">
    <source>
        <dbReference type="PROSITE" id="PS50893"/>
    </source>
</evidence>
<keyword evidence="7 8" id="KW-0472">Membrane</keyword>
<proteinExistence type="predicted"/>
<dbReference type="InterPro" id="IPR003439">
    <property type="entry name" value="ABC_transporter-like_ATP-bd"/>
</dbReference>
<dbReference type="Proteomes" id="UP001497444">
    <property type="component" value="Chromosome 11"/>
</dbReference>
<keyword evidence="6 8" id="KW-1133">Transmembrane helix</keyword>
<evidence type="ECO:0000256" key="5">
    <source>
        <dbReference type="ARBA" id="ARBA00022840"/>
    </source>
</evidence>